<protein>
    <recommendedName>
        <fullName evidence="5">CRAL-TRIO domain-containing protein</fullName>
    </recommendedName>
</protein>
<dbReference type="PROSITE" id="PS50191">
    <property type="entry name" value="CRAL_TRIO"/>
    <property type="match status" value="1"/>
</dbReference>
<accession>A0A8J2RYB5</accession>
<dbReference type="InterPro" id="IPR001251">
    <property type="entry name" value="CRAL-TRIO_dom"/>
</dbReference>
<dbReference type="SUPFAM" id="SSF52087">
    <property type="entry name" value="CRAL/TRIO domain"/>
    <property type="match status" value="1"/>
</dbReference>
<feature type="domain" description="CRAL-TRIO" evidence="1">
    <location>
        <begin position="1"/>
        <end position="142"/>
    </location>
</feature>
<dbReference type="AlphaFoldDB" id="A0A8J2RYB5"/>
<evidence type="ECO:0000313" key="3">
    <source>
        <dbReference type="EMBL" id="CAH0109507.1"/>
    </source>
</evidence>
<dbReference type="PANTHER" id="PTHR23324">
    <property type="entry name" value="SEC14 RELATED PROTEIN"/>
    <property type="match status" value="1"/>
</dbReference>
<dbReference type="Pfam" id="PF00650">
    <property type="entry name" value="CRAL_TRIO"/>
    <property type="match status" value="1"/>
</dbReference>
<dbReference type="InterPro" id="IPR009038">
    <property type="entry name" value="GOLD_dom"/>
</dbReference>
<dbReference type="PANTHER" id="PTHR23324:SF83">
    <property type="entry name" value="SEC14-LIKE PROTEIN 2"/>
    <property type="match status" value="1"/>
</dbReference>
<evidence type="ECO:0008006" key="5">
    <source>
        <dbReference type="Google" id="ProtNLM"/>
    </source>
</evidence>
<dbReference type="SUPFAM" id="SSF101576">
    <property type="entry name" value="Supernatant protein factor (SPF), C-terminal domain"/>
    <property type="match status" value="1"/>
</dbReference>
<sequence>MSSKKKEYFDFLIWMEETCDRAAKEVSERTGKQVTTSTLILDFEHLSMKKLTSKIVMKLLLEAAKMKVYYYPMNNRRVFIINAPKTSFQFMLAMLKPFVPQSAFFSMKVLGLDKNEWTAALLEEIDADQIPAYYGGTLTDPDGDPKCSSMYNMGGEVPKSYYLSNNGPVAKDYMETMVIIAGAGGKKKMKYKIDIAFSVLRWEFMTEGGDIRFRVYTKNSKGNTNELIPLCRVDSHLAMEEGQIICDEPCKYIFEFDNTFSYVRTKKLHYHIFIDQP</sequence>
<dbReference type="PROSITE" id="PS50866">
    <property type="entry name" value="GOLD"/>
    <property type="match status" value="1"/>
</dbReference>
<dbReference type="SMART" id="SM00516">
    <property type="entry name" value="SEC14"/>
    <property type="match status" value="1"/>
</dbReference>
<proteinExistence type="predicted"/>
<gene>
    <name evidence="3" type="ORF">DGAL_LOCUS12985</name>
</gene>
<reference evidence="3" key="1">
    <citation type="submission" date="2021-11" db="EMBL/GenBank/DDBJ databases">
        <authorList>
            <person name="Schell T."/>
        </authorList>
    </citation>
    <scope>NUCLEOTIDE SEQUENCE</scope>
    <source>
        <strain evidence="3">M5</strain>
    </source>
</reference>
<evidence type="ECO:0000313" key="4">
    <source>
        <dbReference type="Proteomes" id="UP000789390"/>
    </source>
</evidence>
<dbReference type="InterPro" id="IPR036598">
    <property type="entry name" value="GOLD_dom_sf"/>
</dbReference>
<dbReference type="Proteomes" id="UP000789390">
    <property type="component" value="Unassembled WGS sequence"/>
</dbReference>
<dbReference type="CDD" id="cd00170">
    <property type="entry name" value="SEC14"/>
    <property type="match status" value="1"/>
</dbReference>
<dbReference type="EMBL" id="CAKKLH010000292">
    <property type="protein sequence ID" value="CAH0109507.1"/>
    <property type="molecule type" value="Genomic_DNA"/>
</dbReference>
<organism evidence="3 4">
    <name type="scientific">Daphnia galeata</name>
    <dbReference type="NCBI Taxonomy" id="27404"/>
    <lineage>
        <taxon>Eukaryota</taxon>
        <taxon>Metazoa</taxon>
        <taxon>Ecdysozoa</taxon>
        <taxon>Arthropoda</taxon>
        <taxon>Crustacea</taxon>
        <taxon>Branchiopoda</taxon>
        <taxon>Diplostraca</taxon>
        <taxon>Cladocera</taxon>
        <taxon>Anomopoda</taxon>
        <taxon>Daphniidae</taxon>
        <taxon>Daphnia</taxon>
    </lineage>
</organism>
<evidence type="ECO:0000259" key="1">
    <source>
        <dbReference type="PROSITE" id="PS50191"/>
    </source>
</evidence>
<dbReference type="Gene3D" id="3.40.525.10">
    <property type="entry name" value="CRAL-TRIO lipid binding domain"/>
    <property type="match status" value="1"/>
</dbReference>
<dbReference type="InterPro" id="IPR051064">
    <property type="entry name" value="SEC14/CRAL-TRIO_domain"/>
</dbReference>
<dbReference type="OrthoDB" id="6345002at2759"/>
<evidence type="ECO:0000259" key="2">
    <source>
        <dbReference type="PROSITE" id="PS50866"/>
    </source>
</evidence>
<comment type="caution">
    <text evidence="3">The sequence shown here is derived from an EMBL/GenBank/DDBJ whole genome shotgun (WGS) entry which is preliminary data.</text>
</comment>
<dbReference type="GO" id="GO:0005737">
    <property type="term" value="C:cytoplasm"/>
    <property type="evidence" value="ECO:0007669"/>
    <property type="project" value="TreeGrafter"/>
</dbReference>
<keyword evidence="4" id="KW-1185">Reference proteome</keyword>
<feature type="domain" description="GOLD" evidence="2">
    <location>
        <begin position="170"/>
        <end position="274"/>
    </location>
</feature>
<dbReference type="InterPro" id="IPR036865">
    <property type="entry name" value="CRAL-TRIO_dom_sf"/>
</dbReference>
<name>A0A8J2RYB5_9CRUS</name>
<dbReference type="Gene3D" id="2.60.120.680">
    <property type="entry name" value="GOLD domain"/>
    <property type="match status" value="1"/>
</dbReference>